<evidence type="ECO:0000256" key="1">
    <source>
        <dbReference type="SAM" id="SignalP"/>
    </source>
</evidence>
<keyword evidence="3" id="KW-1185">Reference proteome</keyword>
<accession>A0ABR6X4Q9</accession>
<dbReference type="RefSeq" id="WP_186922419.1">
    <property type="nucleotide sequence ID" value="NZ_JACOFW010000007.1"/>
</dbReference>
<name>A0ABR6X4Q9_9BURK</name>
<dbReference type="EMBL" id="JACOFW010000007">
    <property type="protein sequence ID" value="MBC3807329.1"/>
    <property type="molecule type" value="Genomic_DNA"/>
</dbReference>
<protein>
    <submittedName>
        <fullName evidence="2">Uncharacterized protein</fullName>
    </submittedName>
</protein>
<dbReference type="Proteomes" id="UP000648257">
    <property type="component" value="Unassembled WGS sequence"/>
</dbReference>
<keyword evidence="1" id="KW-0732">Signal</keyword>
<evidence type="ECO:0000313" key="3">
    <source>
        <dbReference type="Proteomes" id="UP000648257"/>
    </source>
</evidence>
<evidence type="ECO:0000313" key="2">
    <source>
        <dbReference type="EMBL" id="MBC3807329.1"/>
    </source>
</evidence>
<sequence length="128" mass="13793">MKRYLLPTLLLLAIPAGASDTPLSGTYSNVTNTDTHGNETTMKNKINLVVTVNSKGQQFFIQCFSGKKAGFGVVTLFKSPQTIAKIKAGPECPAAEMQIELDYDGAIFRVGNGWGYLPRGGIHVSIED</sequence>
<feature type="signal peptide" evidence="1">
    <location>
        <begin position="1"/>
        <end position="18"/>
    </location>
</feature>
<gene>
    <name evidence="2" type="ORF">H8K52_08230</name>
</gene>
<organism evidence="2 3">
    <name type="scientific">Undibacterium seohonense</name>
    <dbReference type="NCBI Taxonomy" id="1344950"/>
    <lineage>
        <taxon>Bacteria</taxon>
        <taxon>Pseudomonadati</taxon>
        <taxon>Pseudomonadota</taxon>
        <taxon>Betaproteobacteria</taxon>
        <taxon>Burkholderiales</taxon>
        <taxon>Oxalobacteraceae</taxon>
        <taxon>Undibacterium</taxon>
    </lineage>
</organism>
<comment type="caution">
    <text evidence="2">The sequence shown here is derived from an EMBL/GenBank/DDBJ whole genome shotgun (WGS) entry which is preliminary data.</text>
</comment>
<feature type="chain" id="PRO_5046264517" evidence="1">
    <location>
        <begin position="19"/>
        <end position="128"/>
    </location>
</feature>
<proteinExistence type="predicted"/>
<reference evidence="2 3" key="1">
    <citation type="submission" date="2020-08" db="EMBL/GenBank/DDBJ databases">
        <title>Novel species isolated from subtropical streams in China.</title>
        <authorList>
            <person name="Lu H."/>
        </authorList>
    </citation>
    <scope>NUCLEOTIDE SEQUENCE [LARGE SCALE GENOMIC DNA]</scope>
    <source>
        <strain evidence="2 3">KACC 16656</strain>
    </source>
</reference>